<dbReference type="Proteomes" id="UP001228581">
    <property type="component" value="Unassembled WGS sequence"/>
</dbReference>
<evidence type="ECO:0000256" key="1">
    <source>
        <dbReference type="SAM" id="MobiDB-lite"/>
    </source>
</evidence>
<protein>
    <recommendedName>
        <fullName evidence="4">Phage tail collar domain-containing protein</fullName>
    </recommendedName>
</protein>
<comment type="caution">
    <text evidence="2">The sequence shown here is derived from an EMBL/GenBank/DDBJ whole genome shotgun (WGS) entry which is preliminary data.</text>
</comment>
<dbReference type="RefSeq" id="WP_313997052.1">
    <property type="nucleotide sequence ID" value="NZ_JASJOT010000008.1"/>
</dbReference>
<evidence type="ECO:0008006" key="4">
    <source>
        <dbReference type="Google" id="ProtNLM"/>
    </source>
</evidence>
<reference evidence="2 3" key="1">
    <citation type="submission" date="2023-05" db="EMBL/GenBank/DDBJ databases">
        <authorList>
            <person name="Zhang X."/>
        </authorList>
    </citation>
    <scope>NUCLEOTIDE SEQUENCE [LARGE SCALE GENOMIC DNA]</scope>
    <source>
        <strain evidence="2 3">DM2B3-1</strain>
    </source>
</reference>
<keyword evidence="3" id="KW-1185">Reference proteome</keyword>
<feature type="compositionally biased region" description="Low complexity" evidence="1">
    <location>
        <begin position="233"/>
        <end position="243"/>
    </location>
</feature>
<feature type="region of interest" description="Disordered" evidence="1">
    <location>
        <begin position="230"/>
        <end position="269"/>
    </location>
</feature>
<gene>
    <name evidence="2" type="ORF">QNI19_14480</name>
</gene>
<name>A0ABT7CK82_9BACT</name>
<evidence type="ECO:0000313" key="3">
    <source>
        <dbReference type="Proteomes" id="UP001228581"/>
    </source>
</evidence>
<dbReference type="CDD" id="cd22641">
    <property type="entry name" value="C24-like"/>
    <property type="match status" value="1"/>
</dbReference>
<dbReference type="EMBL" id="JASJOT010000008">
    <property type="protein sequence ID" value="MDJ1494147.1"/>
    <property type="molecule type" value="Genomic_DNA"/>
</dbReference>
<accession>A0ABT7CK82</accession>
<sequence length="284" mass="30211">MKEIFADDGGRPLYNEDVTLLQTELSEVMTSQVKAFGSNMIVVGCELTAAVTPGNYNIASGLVYLDGRFMRVEAVADVTLPVYVVPSTVEDTSRTYKTGAVKVAVKDYKAEIVTALPASPPYITINASRSEYYANFVRNASVPVGFIGFIDDETIITTYFDTVTLLGSGPWLGWSMLANTYGRFPVGYDPTSATIPANQTGLTRNYGKPGNTGGKDNVAMTVAEMPIHNHKVSNNSNSDSGSGRLAVGGDGSEGIAPSTDNAGSGQAHENRPPYIVLAFVKKIA</sequence>
<proteinExistence type="predicted"/>
<dbReference type="SUPFAM" id="SSF88874">
    <property type="entry name" value="Receptor-binding domain of short tail fibre protein gp12"/>
    <property type="match status" value="1"/>
</dbReference>
<organism evidence="2 3">
    <name type="scientific">Xanthocytophaga flava</name>
    <dbReference type="NCBI Taxonomy" id="3048013"/>
    <lineage>
        <taxon>Bacteria</taxon>
        <taxon>Pseudomonadati</taxon>
        <taxon>Bacteroidota</taxon>
        <taxon>Cytophagia</taxon>
        <taxon>Cytophagales</taxon>
        <taxon>Rhodocytophagaceae</taxon>
        <taxon>Xanthocytophaga</taxon>
    </lineage>
</organism>
<evidence type="ECO:0000313" key="2">
    <source>
        <dbReference type="EMBL" id="MDJ1494147.1"/>
    </source>
</evidence>